<comment type="caution">
    <text evidence="1">The sequence shown here is derived from an EMBL/GenBank/DDBJ whole genome shotgun (WGS) entry which is preliminary data.</text>
</comment>
<evidence type="ECO:0000313" key="2">
    <source>
        <dbReference type="Proteomes" id="UP001603978"/>
    </source>
</evidence>
<protein>
    <recommendedName>
        <fullName evidence="3">RNA polymerase sigma-70 factor, ECF subfamily</fullName>
    </recommendedName>
</protein>
<evidence type="ECO:0000313" key="1">
    <source>
        <dbReference type="EMBL" id="MFG1704774.1"/>
    </source>
</evidence>
<accession>A0ABW7ACE0</accession>
<organism evidence="1 2">
    <name type="scientific">Nonomuraea marmarensis</name>
    <dbReference type="NCBI Taxonomy" id="3351344"/>
    <lineage>
        <taxon>Bacteria</taxon>
        <taxon>Bacillati</taxon>
        <taxon>Actinomycetota</taxon>
        <taxon>Actinomycetes</taxon>
        <taxon>Streptosporangiales</taxon>
        <taxon>Streptosporangiaceae</taxon>
        <taxon>Nonomuraea</taxon>
    </lineage>
</organism>
<proteinExistence type="predicted"/>
<sequence>MPVRPGPPSWDGTAGAVWAQGGRPRVVFRFEIADGRIVSIEMLADPAQLDRLDLKILDA</sequence>
<name>A0ABW7ACE0_9ACTN</name>
<gene>
    <name evidence="1" type="ORF">ACFLIM_16430</name>
</gene>
<dbReference type="Proteomes" id="UP001603978">
    <property type="component" value="Unassembled WGS sequence"/>
</dbReference>
<dbReference type="RefSeq" id="WP_393166122.1">
    <property type="nucleotide sequence ID" value="NZ_JBICRM010000008.1"/>
</dbReference>
<dbReference type="EMBL" id="JBICRM010000008">
    <property type="protein sequence ID" value="MFG1704774.1"/>
    <property type="molecule type" value="Genomic_DNA"/>
</dbReference>
<keyword evidence="2" id="KW-1185">Reference proteome</keyword>
<reference evidence="1 2" key="1">
    <citation type="submission" date="2024-10" db="EMBL/GenBank/DDBJ databases">
        <authorList>
            <person name="Topkara A.R."/>
            <person name="Saygin H."/>
        </authorList>
    </citation>
    <scope>NUCLEOTIDE SEQUENCE [LARGE SCALE GENOMIC DNA]</scope>
    <source>
        <strain evidence="1 2">M3C6</strain>
    </source>
</reference>
<evidence type="ECO:0008006" key="3">
    <source>
        <dbReference type="Google" id="ProtNLM"/>
    </source>
</evidence>